<organism evidence="4 5">
    <name type="scientific">Parazoarcus communis</name>
    <dbReference type="NCBI Taxonomy" id="41977"/>
    <lineage>
        <taxon>Bacteria</taxon>
        <taxon>Pseudomonadati</taxon>
        <taxon>Pseudomonadota</taxon>
        <taxon>Betaproteobacteria</taxon>
        <taxon>Rhodocyclales</taxon>
        <taxon>Zoogloeaceae</taxon>
        <taxon>Parazoarcus</taxon>
    </lineage>
</organism>
<accession>A0A2U8GY02</accession>
<dbReference type="EMBL" id="CP022187">
    <property type="protein sequence ID" value="AWI77335.1"/>
    <property type="molecule type" value="Genomic_DNA"/>
</dbReference>
<dbReference type="SUPFAM" id="SSF110857">
    <property type="entry name" value="Gamma-glutamyl cyclotransferase-like"/>
    <property type="match status" value="1"/>
</dbReference>
<dbReference type="InterPro" id="IPR013024">
    <property type="entry name" value="GGCT-like"/>
</dbReference>
<evidence type="ECO:0000256" key="1">
    <source>
        <dbReference type="ARBA" id="ARBA00022679"/>
    </source>
</evidence>
<reference evidence="4 5" key="1">
    <citation type="submission" date="2017-06" db="EMBL/GenBank/DDBJ databases">
        <title>Azoarcus.</title>
        <authorList>
            <person name="Woo J.-H."/>
            <person name="Kim H.-S."/>
        </authorList>
    </citation>
    <scope>NUCLEOTIDE SEQUENCE [LARGE SCALE GENOMIC DNA]</scope>
    <source>
        <strain evidence="4 5">TSPY31</strain>
    </source>
</reference>
<gene>
    <name evidence="4" type="ORF">CEW83_20580</name>
</gene>
<dbReference type="PANTHER" id="PTHR31544">
    <property type="entry name" value="AIG2-LIKE PROTEIN D"/>
    <property type="match status" value="1"/>
</dbReference>
<evidence type="ECO:0000313" key="5">
    <source>
        <dbReference type="Proteomes" id="UP000244930"/>
    </source>
</evidence>
<dbReference type="GO" id="GO:0016740">
    <property type="term" value="F:transferase activity"/>
    <property type="evidence" value="ECO:0007669"/>
    <property type="project" value="UniProtKB-KW"/>
</dbReference>
<sequence length="139" mass="15702">MTGHNRHCFTYGSLMTEHIMFGVCGMQLSAKPARLTGFSRHPVKDEDYPGIVPSDADEVHGVLYLAVPADAIARLDAFEGEQYRRTPVTVECPDGQQLSADTYVFRPELAHLLLPGDWDEAAFEREGRARFERKFTRED</sequence>
<dbReference type="RefSeq" id="WP_108951033.1">
    <property type="nucleotide sequence ID" value="NZ_CP022187.1"/>
</dbReference>
<dbReference type="InterPro" id="IPR045038">
    <property type="entry name" value="AIG2-like"/>
</dbReference>
<dbReference type="PANTHER" id="PTHR31544:SF2">
    <property type="entry name" value="AIG2-LIKE PROTEIN D"/>
    <property type="match status" value="1"/>
</dbReference>
<dbReference type="AlphaFoldDB" id="A0A2U8GY02"/>
<evidence type="ECO:0000259" key="3">
    <source>
        <dbReference type="Pfam" id="PF06094"/>
    </source>
</evidence>
<dbReference type="Pfam" id="PF06094">
    <property type="entry name" value="GGACT"/>
    <property type="match status" value="1"/>
</dbReference>
<feature type="domain" description="Gamma-glutamylcyclotransferase AIG2-like" evidence="3">
    <location>
        <begin position="8"/>
        <end position="119"/>
    </location>
</feature>
<dbReference type="Proteomes" id="UP000244930">
    <property type="component" value="Chromosome"/>
</dbReference>
<dbReference type="InterPro" id="IPR009288">
    <property type="entry name" value="AIG2-like_dom"/>
</dbReference>
<evidence type="ECO:0000256" key="2">
    <source>
        <dbReference type="ARBA" id="ARBA00030602"/>
    </source>
</evidence>
<keyword evidence="5" id="KW-1185">Reference proteome</keyword>
<dbReference type="Gene3D" id="3.10.490.10">
    <property type="entry name" value="Gamma-glutamyl cyclotransferase-like"/>
    <property type="match status" value="1"/>
</dbReference>
<dbReference type="CDD" id="cd06661">
    <property type="entry name" value="GGCT_like"/>
    <property type="match status" value="1"/>
</dbReference>
<dbReference type="KEGG" id="acom:CEW83_20580"/>
<keyword evidence="1" id="KW-0808">Transferase</keyword>
<protein>
    <recommendedName>
        <fullName evidence="2">Putative gamma-glutamylcyclotransferase</fullName>
    </recommendedName>
</protein>
<dbReference type="InterPro" id="IPR036568">
    <property type="entry name" value="GGCT-like_sf"/>
</dbReference>
<name>A0A2U8GY02_9RHOO</name>
<proteinExistence type="predicted"/>
<evidence type="ECO:0000313" key="4">
    <source>
        <dbReference type="EMBL" id="AWI77335.1"/>
    </source>
</evidence>